<evidence type="ECO:0000256" key="8">
    <source>
        <dbReference type="ARBA" id="ARBA00038436"/>
    </source>
</evidence>
<evidence type="ECO:0000256" key="3">
    <source>
        <dbReference type="ARBA" id="ARBA00022475"/>
    </source>
</evidence>
<evidence type="ECO:0000256" key="7">
    <source>
        <dbReference type="ARBA" id="ARBA00023136"/>
    </source>
</evidence>
<dbReference type="EMBL" id="PIUM01000028">
    <property type="protein sequence ID" value="PKU22701.1"/>
    <property type="molecule type" value="Genomic_DNA"/>
</dbReference>
<dbReference type="Proteomes" id="UP000233293">
    <property type="component" value="Unassembled WGS sequence"/>
</dbReference>
<dbReference type="OrthoDB" id="4964541at2"/>
<keyword evidence="5 9" id="KW-0812">Transmembrane</keyword>
<reference evidence="12" key="1">
    <citation type="submission" date="2017-12" db="EMBL/GenBank/DDBJ databases">
        <title>Draft genome sequence of Telmatospirillum siberiense 26-4b1T, an acidotolerant peatland alphaproteobacterium potentially involved in sulfur cycling.</title>
        <authorList>
            <person name="Hausmann B."/>
            <person name="Pjevac P."/>
            <person name="Schreck K."/>
            <person name="Herbold C.W."/>
            <person name="Daims H."/>
            <person name="Wagner M."/>
            <person name="Pester M."/>
            <person name="Loy A."/>
        </authorList>
    </citation>
    <scope>NUCLEOTIDE SEQUENCE [LARGE SCALE GENOMIC DNA]</scope>
    <source>
        <strain evidence="12">26-4b1</strain>
    </source>
</reference>
<comment type="similarity">
    <text evidence="8 9">Belongs to the TRAP transporter small permease family.</text>
</comment>
<dbReference type="GO" id="GO:0005886">
    <property type="term" value="C:plasma membrane"/>
    <property type="evidence" value="ECO:0007669"/>
    <property type="project" value="UniProtKB-SubCell"/>
</dbReference>
<feature type="transmembrane region" description="Helical" evidence="9">
    <location>
        <begin position="26"/>
        <end position="47"/>
    </location>
</feature>
<comment type="subunit">
    <text evidence="9">The complex comprises the extracytoplasmic solute receptor protein and the two transmembrane proteins.</text>
</comment>
<feature type="transmembrane region" description="Helical" evidence="9">
    <location>
        <begin position="59"/>
        <end position="78"/>
    </location>
</feature>
<comment type="function">
    <text evidence="9">Part of the tripartite ATP-independent periplasmic (TRAP) transport system.</text>
</comment>
<dbReference type="InterPro" id="IPR055348">
    <property type="entry name" value="DctQ"/>
</dbReference>
<evidence type="ECO:0000256" key="1">
    <source>
        <dbReference type="ARBA" id="ARBA00004429"/>
    </source>
</evidence>
<protein>
    <recommendedName>
        <fullName evidence="9">TRAP transporter small permease protein</fullName>
    </recommendedName>
</protein>
<evidence type="ECO:0000259" key="10">
    <source>
        <dbReference type="Pfam" id="PF04290"/>
    </source>
</evidence>
<dbReference type="GO" id="GO:0022857">
    <property type="term" value="F:transmembrane transporter activity"/>
    <property type="evidence" value="ECO:0007669"/>
    <property type="project" value="UniProtKB-UniRule"/>
</dbReference>
<evidence type="ECO:0000256" key="6">
    <source>
        <dbReference type="ARBA" id="ARBA00022989"/>
    </source>
</evidence>
<evidence type="ECO:0000256" key="2">
    <source>
        <dbReference type="ARBA" id="ARBA00022448"/>
    </source>
</evidence>
<keyword evidence="12" id="KW-1185">Reference proteome</keyword>
<dbReference type="InterPro" id="IPR007387">
    <property type="entry name" value="TRAP_DctQ"/>
</dbReference>
<evidence type="ECO:0000256" key="5">
    <source>
        <dbReference type="ARBA" id="ARBA00022692"/>
    </source>
</evidence>
<evidence type="ECO:0000256" key="9">
    <source>
        <dbReference type="RuleBase" id="RU369079"/>
    </source>
</evidence>
<comment type="caution">
    <text evidence="11">The sequence shown here is derived from an EMBL/GenBank/DDBJ whole genome shotgun (WGS) entry which is preliminary data.</text>
</comment>
<keyword evidence="4 9" id="KW-0997">Cell inner membrane</keyword>
<keyword evidence="7 9" id="KW-0472">Membrane</keyword>
<proteinExistence type="inferred from homology"/>
<gene>
    <name evidence="11" type="ORF">CWS72_20450</name>
</gene>
<dbReference type="AlphaFoldDB" id="A0A2N3PQM5"/>
<evidence type="ECO:0000313" key="11">
    <source>
        <dbReference type="EMBL" id="PKU22701.1"/>
    </source>
</evidence>
<sequence>MSADPAAPAEGAPASPPRVPLKIEEMLAAASLGLVAIITFANVLTRYFSDISFAFTEEFSICLMVIMTLFGASVAVVRDRHMRITFLVNKLSPCWRRRAEMFSMAAIAVMFAILAVFGWQFAYDDYRFEVTSPALGVPQWLYSLWLPLLSVVITGRALGALVRLAGRGGA</sequence>
<dbReference type="RefSeq" id="WP_101252494.1">
    <property type="nucleotide sequence ID" value="NZ_PIUM01000028.1"/>
</dbReference>
<keyword evidence="6 9" id="KW-1133">Transmembrane helix</keyword>
<evidence type="ECO:0000313" key="12">
    <source>
        <dbReference type="Proteomes" id="UP000233293"/>
    </source>
</evidence>
<keyword evidence="3" id="KW-1003">Cell membrane</keyword>
<feature type="transmembrane region" description="Helical" evidence="9">
    <location>
        <begin position="99"/>
        <end position="122"/>
    </location>
</feature>
<feature type="domain" description="Tripartite ATP-independent periplasmic transporters DctQ component" evidence="10">
    <location>
        <begin position="36"/>
        <end position="165"/>
    </location>
</feature>
<accession>A0A2N3PQM5</accession>
<evidence type="ECO:0000256" key="4">
    <source>
        <dbReference type="ARBA" id="ARBA00022519"/>
    </source>
</evidence>
<dbReference type="GO" id="GO:0015740">
    <property type="term" value="P:C4-dicarboxylate transport"/>
    <property type="evidence" value="ECO:0007669"/>
    <property type="project" value="TreeGrafter"/>
</dbReference>
<dbReference type="PANTHER" id="PTHR35011:SF2">
    <property type="entry name" value="2,3-DIKETO-L-GULONATE TRAP TRANSPORTER SMALL PERMEASE PROTEIN YIAM"/>
    <property type="match status" value="1"/>
</dbReference>
<keyword evidence="2 9" id="KW-0813">Transport</keyword>
<organism evidence="11 12">
    <name type="scientific">Telmatospirillum siberiense</name>
    <dbReference type="NCBI Taxonomy" id="382514"/>
    <lineage>
        <taxon>Bacteria</taxon>
        <taxon>Pseudomonadati</taxon>
        <taxon>Pseudomonadota</taxon>
        <taxon>Alphaproteobacteria</taxon>
        <taxon>Rhodospirillales</taxon>
        <taxon>Rhodospirillaceae</taxon>
        <taxon>Telmatospirillum</taxon>
    </lineage>
</organism>
<dbReference type="Pfam" id="PF04290">
    <property type="entry name" value="DctQ"/>
    <property type="match status" value="1"/>
</dbReference>
<comment type="subcellular location">
    <subcellularLocation>
        <location evidence="1 9">Cell inner membrane</location>
        <topology evidence="1 9">Multi-pass membrane protein</topology>
    </subcellularLocation>
</comment>
<feature type="transmembrane region" description="Helical" evidence="9">
    <location>
        <begin position="142"/>
        <end position="165"/>
    </location>
</feature>
<dbReference type="PANTHER" id="PTHR35011">
    <property type="entry name" value="2,3-DIKETO-L-GULONATE TRAP TRANSPORTER SMALL PERMEASE PROTEIN YIAM"/>
    <property type="match status" value="1"/>
</dbReference>
<name>A0A2N3PQM5_9PROT</name>